<dbReference type="InterPro" id="IPR017907">
    <property type="entry name" value="Znf_RING_CS"/>
</dbReference>
<evidence type="ECO:0000256" key="2">
    <source>
        <dbReference type="ARBA" id="ARBA00022771"/>
    </source>
</evidence>
<dbReference type="SUPFAM" id="SSF57850">
    <property type="entry name" value="RING/U-box"/>
    <property type="match status" value="1"/>
</dbReference>
<keyword evidence="2" id="KW-0863">Zinc-finger</keyword>
<dbReference type="Proteomes" id="UP000095285">
    <property type="component" value="Unassembled WGS sequence"/>
</dbReference>
<dbReference type="WBParaSite" id="EN70_4128">
    <property type="protein sequence ID" value="EN70_4128"/>
    <property type="gene ID" value="EN70_4128"/>
</dbReference>
<evidence type="ECO:0000313" key="4">
    <source>
        <dbReference type="Proteomes" id="UP000095285"/>
    </source>
</evidence>
<keyword evidence="3" id="KW-0862">Zinc</keyword>
<proteinExistence type="predicted"/>
<evidence type="ECO:0000256" key="1">
    <source>
        <dbReference type="ARBA" id="ARBA00022723"/>
    </source>
</evidence>
<name>A0A1I7VMC0_LOALO</name>
<sequence>MSPTCATVYVRNTWKKANTQRQIAVKREYVSLVSRLYSVVNIFQIARCQAGLKCKNLTISGFPSKDECEHAICIQCLEKMIDDCESVGSLPRCPNESCNALYSTESVIAIRAMLPGKSAFFNKLSLDNNYYYMIKDEAITPIKFSTNFKSMQRYFEIDVKLSDGSESKKLSFDRIGTIADLVREIRRELNIAPEEKVYGYYLTRSLNAEGKLDEDGYSDKPAEKLEFSAESISETVEKLNLSTAITIVADIAGIVQVKNDKALSDKAI</sequence>
<dbReference type="eggNOG" id="ENOG502SQ14">
    <property type="taxonomic scope" value="Eukaryota"/>
</dbReference>
<protein>
    <submittedName>
        <fullName evidence="5">RING-type domain-containing protein</fullName>
    </submittedName>
</protein>
<dbReference type="AlphaFoldDB" id="A0A1I7VMC0"/>
<dbReference type="GO" id="GO:0008270">
    <property type="term" value="F:zinc ion binding"/>
    <property type="evidence" value="ECO:0007669"/>
    <property type="project" value="UniProtKB-KW"/>
</dbReference>
<reference evidence="4" key="1">
    <citation type="submission" date="2012-04" db="EMBL/GenBank/DDBJ databases">
        <title>The Genome Sequence of Loa loa.</title>
        <authorList>
            <consortium name="The Broad Institute Genome Sequencing Platform"/>
            <consortium name="Broad Institute Genome Sequencing Center for Infectious Disease"/>
            <person name="Nutman T.B."/>
            <person name="Fink D.L."/>
            <person name="Russ C."/>
            <person name="Young S."/>
            <person name="Zeng Q."/>
            <person name="Gargeya S."/>
            <person name="Alvarado L."/>
            <person name="Berlin A."/>
            <person name="Chapman S.B."/>
            <person name="Chen Z."/>
            <person name="Freedman E."/>
            <person name="Gellesch M."/>
            <person name="Goldberg J."/>
            <person name="Griggs A."/>
            <person name="Gujja S."/>
            <person name="Heilman E.R."/>
            <person name="Heiman D."/>
            <person name="Howarth C."/>
            <person name="Mehta T."/>
            <person name="Neiman D."/>
            <person name="Pearson M."/>
            <person name="Roberts A."/>
            <person name="Saif S."/>
            <person name="Shea T."/>
            <person name="Shenoy N."/>
            <person name="Sisk P."/>
            <person name="Stolte C."/>
            <person name="Sykes S."/>
            <person name="White J."/>
            <person name="Yandava C."/>
            <person name="Haas B."/>
            <person name="Henn M.R."/>
            <person name="Nusbaum C."/>
            <person name="Birren B."/>
        </authorList>
    </citation>
    <scope>NUCLEOTIDE SEQUENCE [LARGE SCALE GENOMIC DNA]</scope>
</reference>
<evidence type="ECO:0000256" key="3">
    <source>
        <dbReference type="ARBA" id="ARBA00022833"/>
    </source>
</evidence>
<reference evidence="5" key="2">
    <citation type="submission" date="2016-11" db="UniProtKB">
        <authorList>
            <consortium name="WormBaseParasite"/>
        </authorList>
    </citation>
    <scope>IDENTIFICATION</scope>
</reference>
<dbReference type="PROSITE" id="PS00518">
    <property type="entry name" value="ZF_RING_1"/>
    <property type="match status" value="1"/>
</dbReference>
<evidence type="ECO:0000313" key="5">
    <source>
        <dbReference type="WBParaSite" id="EN70_4128"/>
    </source>
</evidence>
<accession>A0A1I7VMC0</accession>
<organism evidence="4 5">
    <name type="scientific">Loa loa</name>
    <name type="common">Eye worm</name>
    <name type="synonym">Filaria loa</name>
    <dbReference type="NCBI Taxonomy" id="7209"/>
    <lineage>
        <taxon>Eukaryota</taxon>
        <taxon>Metazoa</taxon>
        <taxon>Ecdysozoa</taxon>
        <taxon>Nematoda</taxon>
        <taxon>Chromadorea</taxon>
        <taxon>Rhabditida</taxon>
        <taxon>Spirurina</taxon>
        <taxon>Spiruromorpha</taxon>
        <taxon>Filarioidea</taxon>
        <taxon>Onchocercidae</taxon>
        <taxon>Loa</taxon>
    </lineage>
</organism>
<keyword evidence="1" id="KW-0479">Metal-binding</keyword>
<keyword evidence="4" id="KW-1185">Reference proteome</keyword>